<dbReference type="InterPro" id="IPR003593">
    <property type="entry name" value="AAA+_ATPase"/>
</dbReference>
<dbReference type="EMBL" id="JALJOS010000019">
    <property type="protein sequence ID" value="KAK9827097.1"/>
    <property type="molecule type" value="Genomic_DNA"/>
</dbReference>
<protein>
    <recommendedName>
        <fullName evidence="4">AAA+ ATPase domain-containing protein</fullName>
    </recommendedName>
</protein>
<evidence type="ECO:0000313" key="6">
    <source>
        <dbReference type="Proteomes" id="UP001438707"/>
    </source>
</evidence>
<keyword evidence="2" id="KW-0067">ATP-binding</keyword>
<organism evidence="5 6">
    <name type="scientific">Apatococcus lobatus</name>
    <dbReference type="NCBI Taxonomy" id="904363"/>
    <lineage>
        <taxon>Eukaryota</taxon>
        <taxon>Viridiplantae</taxon>
        <taxon>Chlorophyta</taxon>
        <taxon>core chlorophytes</taxon>
        <taxon>Trebouxiophyceae</taxon>
        <taxon>Chlorellales</taxon>
        <taxon>Chlorellaceae</taxon>
        <taxon>Apatococcus</taxon>
    </lineage>
</organism>
<dbReference type="InterPro" id="IPR003959">
    <property type="entry name" value="ATPase_AAA_core"/>
</dbReference>
<dbReference type="Proteomes" id="UP001438707">
    <property type="component" value="Unassembled WGS sequence"/>
</dbReference>
<dbReference type="InterPro" id="IPR050747">
    <property type="entry name" value="Mitochondrial_chaperone_BCS1"/>
</dbReference>
<feature type="coiled-coil region" evidence="3">
    <location>
        <begin position="284"/>
        <end position="318"/>
    </location>
</feature>
<dbReference type="AlphaFoldDB" id="A0AAW1R034"/>
<accession>A0AAW1R034</accession>
<dbReference type="GO" id="GO:0005524">
    <property type="term" value="F:ATP binding"/>
    <property type="evidence" value="ECO:0007669"/>
    <property type="project" value="UniProtKB-KW"/>
</dbReference>
<comment type="similarity">
    <text evidence="1">Belongs to the AAA ATPase family. BCS1 subfamily.</text>
</comment>
<evidence type="ECO:0000256" key="2">
    <source>
        <dbReference type="RuleBase" id="RU003651"/>
    </source>
</evidence>
<keyword evidence="3" id="KW-0175">Coiled coil</keyword>
<evidence type="ECO:0000259" key="4">
    <source>
        <dbReference type="SMART" id="SM00382"/>
    </source>
</evidence>
<feature type="domain" description="AAA+ ATPase" evidence="4">
    <location>
        <begin position="197"/>
        <end position="419"/>
    </location>
</feature>
<dbReference type="Gene3D" id="3.40.50.300">
    <property type="entry name" value="P-loop containing nucleotide triphosphate hydrolases"/>
    <property type="match status" value="2"/>
</dbReference>
<proteinExistence type="inferred from homology"/>
<dbReference type="SUPFAM" id="SSF52540">
    <property type="entry name" value="P-loop containing nucleoside triphosphate hydrolases"/>
    <property type="match status" value="1"/>
</dbReference>
<dbReference type="SMART" id="SM00382">
    <property type="entry name" value="AAA"/>
    <property type="match status" value="1"/>
</dbReference>
<dbReference type="InterPro" id="IPR027417">
    <property type="entry name" value="P-loop_NTPase"/>
</dbReference>
<dbReference type="PROSITE" id="PS00674">
    <property type="entry name" value="AAA"/>
    <property type="match status" value="1"/>
</dbReference>
<gene>
    <name evidence="5" type="ORF">WJX74_006327</name>
</gene>
<evidence type="ECO:0000256" key="1">
    <source>
        <dbReference type="ARBA" id="ARBA00007448"/>
    </source>
</evidence>
<dbReference type="PANTHER" id="PTHR23070">
    <property type="entry name" value="BCS1 AAA-TYPE ATPASE"/>
    <property type="match status" value="1"/>
</dbReference>
<keyword evidence="6" id="KW-1185">Reference proteome</keyword>
<name>A0AAW1R034_9CHLO</name>
<evidence type="ECO:0000256" key="3">
    <source>
        <dbReference type="SAM" id="Coils"/>
    </source>
</evidence>
<sequence>MEGSGSSILLTKRFGGSARPQHGYPQGTAEDKADGLLQHLANREVPSLRYFNGQFVPDFRDPVEVAPSIDCAVADLHESNGDVAAVTLKLSSATLPSTKLRLFLDDCFSKFRMNVQDQLGSNLFVFQQCTFDPELRGGGSVPGVKIQAPPTLRFSRHRFQTTRTLDTVFHESIGTIKRRLYHFMDHEDWYRGKGVPHTFGLLLHGLAGCGKTSLIKAISNETQRHIVNVNLSNVKTKSQLHRLFFDDEIKVAQGLNGPGMDESFTIPISKRLFDIDCIGNDLVVDRGIRERQETEARARALREEIEERVRAQEEAERRAKYVVHDPYYAGCRPQVYHEASPFAASVAARQPHGEEPKNNHPENQIEDALDLSTILNILDGTLESPGRIVIMTSNHPERLDRALVRKGRIDLSIEFTRASQDITEAMFESFFERPWPAAAGAPRGGTRTPAEVSAVLFENFDTPDRAAAALST</sequence>
<dbReference type="InterPro" id="IPR003960">
    <property type="entry name" value="ATPase_AAA_CS"/>
</dbReference>
<reference evidence="5 6" key="1">
    <citation type="journal article" date="2024" name="Nat. Commun.">
        <title>Phylogenomics reveals the evolutionary origins of lichenization in chlorophyte algae.</title>
        <authorList>
            <person name="Puginier C."/>
            <person name="Libourel C."/>
            <person name="Otte J."/>
            <person name="Skaloud P."/>
            <person name="Haon M."/>
            <person name="Grisel S."/>
            <person name="Petersen M."/>
            <person name="Berrin J.G."/>
            <person name="Delaux P.M."/>
            <person name="Dal Grande F."/>
            <person name="Keller J."/>
        </authorList>
    </citation>
    <scope>NUCLEOTIDE SEQUENCE [LARGE SCALE GENOMIC DNA]</scope>
    <source>
        <strain evidence="5 6">SAG 2145</strain>
    </source>
</reference>
<dbReference type="Pfam" id="PF00004">
    <property type="entry name" value="AAA"/>
    <property type="match status" value="2"/>
</dbReference>
<keyword evidence="2" id="KW-0547">Nucleotide-binding</keyword>
<dbReference type="GO" id="GO:0016887">
    <property type="term" value="F:ATP hydrolysis activity"/>
    <property type="evidence" value="ECO:0007669"/>
    <property type="project" value="InterPro"/>
</dbReference>
<comment type="caution">
    <text evidence="5">The sequence shown here is derived from an EMBL/GenBank/DDBJ whole genome shotgun (WGS) entry which is preliminary data.</text>
</comment>
<evidence type="ECO:0000313" key="5">
    <source>
        <dbReference type="EMBL" id="KAK9827097.1"/>
    </source>
</evidence>